<dbReference type="GO" id="GO:1902387">
    <property type="term" value="F:ceramide 1-phosphate binding"/>
    <property type="evidence" value="ECO:0007669"/>
    <property type="project" value="TreeGrafter"/>
</dbReference>
<evidence type="ECO:0000259" key="3">
    <source>
        <dbReference type="Pfam" id="PF08718"/>
    </source>
</evidence>
<feature type="region of interest" description="Disordered" evidence="2">
    <location>
        <begin position="75"/>
        <end position="97"/>
    </location>
</feature>
<gene>
    <name evidence="4" type="primary">RvY_01389-1</name>
    <name evidence="4" type="synonym">RvY_01389.1</name>
    <name evidence="4" type="ORF">RvY_01389</name>
</gene>
<keyword evidence="1" id="KW-0813">Transport</keyword>
<reference evidence="4 5" key="1">
    <citation type="journal article" date="2016" name="Nat. Commun.">
        <title>Extremotolerant tardigrade genome and improved radiotolerance of human cultured cells by tardigrade-unique protein.</title>
        <authorList>
            <person name="Hashimoto T."/>
            <person name="Horikawa D.D."/>
            <person name="Saito Y."/>
            <person name="Kuwahara H."/>
            <person name="Kozuka-Hata H."/>
            <person name="Shin-I T."/>
            <person name="Minakuchi Y."/>
            <person name="Ohishi K."/>
            <person name="Motoyama A."/>
            <person name="Aizu T."/>
            <person name="Enomoto A."/>
            <person name="Kondo K."/>
            <person name="Tanaka S."/>
            <person name="Hara Y."/>
            <person name="Koshikawa S."/>
            <person name="Sagara H."/>
            <person name="Miura T."/>
            <person name="Yokobori S."/>
            <person name="Miyagawa K."/>
            <person name="Suzuki Y."/>
            <person name="Kubo T."/>
            <person name="Oyama M."/>
            <person name="Kohara Y."/>
            <person name="Fujiyama A."/>
            <person name="Arakawa K."/>
            <person name="Katayama T."/>
            <person name="Toyoda A."/>
            <person name="Kunieda T."/>
        </authorList>
    </citation>
    <scope>NUCLEOTIDE SEQUENCE [LARGE SCALE GENOMIC DNA]</scope>
    <source>
        <strain evidence="4 5">YOKOZUNA-1</strain>
    </source>
</reference>
<dbReference type="InterPro" id="IPR036497">
    <property type="entry name" value="GLTP_sf"/>
</dbReference>
<feature type="compositionally biased region" description="Polar residues" evidence="2">
    <location>
        <begin position="81"/>
        <end position="97"/>
    </location>
</feature>
<dbReference type="EMBL" id="BDGG01000001">
    <property type="protein sequence ID" value="GAU88751.1"/>
    <property type="molecule type" value="Genomic_DNA"/>
</dbReference>
<dbReference type="FunFam" id="1.10.3520.10:FF:000001">
    <property type="entry name" value="Pleckstrin domain-containing family A member 8"/>
    <property type="match status" value="1"/>
</dbReference>
<dbReference type="Pfam" id="PF08718">
    <property type="entry name" value="GLTP"/>
    <property type="match status" value="1"/>
</dbReference>
<accession>A0A1D1UH26</accession>
<dbReference type="Proteomes" id="UP000186922">
    <property type="component" value="Unassembled WGS sequence"/>
</dbReference>
<dbReference type="GO" id="GO:0005829">
    <property type="term" value="C:cytosol"/>
    <property type="evidence" value="ECO:0007669"/>
    <property type="project" value="TreeGrafter"/>
</dbReference>
<organism evidence="4 5">
    <name type="scientific">Ramazzottius varieornatus</name>
    <name type="common">Water bear</name>
    <name type="synonym">Tardigrade</name>
    <dbReference type="NCBI Taxonomy" id="947166"/>
    <lineage>
        <taxon>Eukaryota</taxon>
        <taxon>Metazoa</taxon>
        <taxon>Ecdysozoa</taxon>
        <taxon>Tardigrada</taxon>
        <taxon>Eutardigrada</taxon>
        <taxon>Parachela</taxon>
        <taxon>Hypsibioidea</taxon>
        <taxon>Ramazzottiidae</taxon>
        <taxon>Ramazzottius</taxon>
    </lineage>
</organism>
<dbReference type="GO" id="GO:0016020">
    <property type="term" value="C:membrane"/>
    <property type="evidence" value="ECO:0007669"/>
    <property type="project" value="TreeGrafter"/>
</dbReference>
<sequence>MMKCPGYIEGPWFPPEIRKPVQQRIRLNSTRQQEAENNDESDVDLDDVDFVVFPARSKDYALLRPGRAERVIVIDKDNSRMEPSNENQQPASTSISASYQSEFSEEPSSKCFAKQAIPPQTSGTSDRIEEAMATADRIIKDSKGDLSKMALVDRSAAAPASGLSPGLAVEPAEVHAASNAKGPMEQAPVEPTFFTRMSTSFTEVPVDAENNIDTEQFLNACKEIPKFLDLLGGRAMAPVMADMNGNIGNLEKEFQASPDTTKTLQAMLLRENPGKARGSLLWLNRGLHFLDCFLHELLTSEDETAECVRRAYDNSLRPHHNFAVRAVFRTVLFAVPSRKVFLALLFGSTKEGLFSPGFAAEYDKFLLNARRYSEALHNLVSIILKFYEERSF</sequence>
<dbReference type="Gene3D" id="1.10.3520.10">
    <property type="entry name" value="Glycolipid transfer protein"/>
    <property type="match status" value="1"/>
</dbReference>
<protein>
    <recommendedName>
        <fullName evidence="3">Glycolipid transfer protein domain-containing protein</fullName>
    </recommendedName>
</protein>
<proteinExistence type="predicted"/>
<dbReference type="GO" id="GO:1902388">
    <property type="term" value="F:ceramide 1-phosphate transfer activity"/>
    <property type="evidence" value="ECO:0007669"/>
    <property type="project" value="TreeGrafter"/>
</dbReference>
<dbReference type="STRING" id="947166.A0A1D1UH26"/>
<dbReference type="OrthoDB" id="205255at2759"/>
<dbReference type="PANTHER" id="PTHR10219">
    <property type="entry name" value="GLYCOLIPID TRANSFER PROTEIN-RELATED"/>
    <property type="match status" value="1"/>
</dbReference>
<dbReference type="InterPro" id="IPR014830">
    <property type="entry name" value="Glycolipid_transfer_prot_dom"/>
</dbReference>
<evidence type="ECO:0000313" key="4">
    <source>
        <dbReference type="EMBL" id="GAU88751.1"/>
    </source>
</evidence>
<evidence type="ECO:0000256" key="2">
    <source>
        <dbReference type="SAM" id="MobiDB-lite"/>
    </source>
</evidence>
<feature type="domain" description="Glycolipid transfer protein" evidence="3">
    <location>
        <begin position="212"/>
        <end position="345"/>
    </location>
</feature>
<evidence type="ECO:0000256" key="1">
    <source>
        <dbReference type="ARBA" id="ARBA00022448"/>
    </source>
</evidence>
<keyword evidence="5" id="KW-1185">Reference proteome</keyword>
<dbReference type="PANTHER" id="PTHR10219:SF25">
    <property type="entry name" value="PLECKSTRIN HOMOLOGY DOMAIN-CONTAINING FAMILY A MEMBER 8"/>
    <property type="match status" value="1"/>
</dbReference>
<evidence type="ECO:0000313" key="5">
    <source>
        <dbReference type="Proteomes" id="UP000186922"/>
    </source>
</evidence>
<name>A0A1D1UH26_RAMVA</name>
<dbReference type="SUPFAM" id="SSF110004">
    <property type="entry name" value="Glycolipid transfer protein, GLTP"/>
    <property type="match status" value="1"/>
</dbReference>
<comment type="caution">
    <text evidence="4">The sequence shown here is derived from an EMBL/GenBank/DDBJ whole genome shotgun (WGS) entry which is preliminary data.</text>
</comment>
<dbReference type="AlphaFoldDB" id="A0A1D1UH26"/>